<comment type="caution">
    <text evidence="11">The sequence shown here is derived from an EMBL/GenBank/DDBJ whole genome shotgun (WGS) entry which is preliminary data.</text>
</comment>
<organism evidence="11 12">
    <name type="scientific">Popillia japonica</name>
    <name type="common">Japanese beetle</name>
    <dbReference type="NCBI Taxonomy" id="7064"/>
    <lineage>
        <taxon>Eukaryota</taxon>
        <taxon>Metazoa</taxon>
        <taxon>Ecdysozoa</taxon>
        <taxon>Arthropoda</taxon>
        <taxon>Hexapoda</taxon>
        <taxon>Insecta</taxon>
        <taxon>Pterygota</taxon>
        <taxon>Neoptera</taxon>
        <taxon>Endopterygota</taxon>
        <taxon>Coleoptera</taxon>
        <taxon>Polyphaga</taxon>
        <taxon>Scarabaeiformia</taxon>
        <taxon>Scarabaeidae</taxon>
        <taxon>Rutelinae</taxon>
        <taxon>Popillia</taxon>
    </lineage>
</organism>
<evidence type="ECO:0000256" key="2">
    <source>
        <dbReference type="ARBA" id="ARBA00010205"/>
    </source>
</evidence>
<evidence type="ECO:0000256" key="3">
    <source>
        <dbReference type="ARBA" id="ARBA00022722"/>
    </source>
</evidence>
<keyword evidence="5" id="KW-0378">Hydrolase</keyword>
<dbReference type="GO" id="GO:0004527">
    <property type="term" value="F:exonuclease activity"/>
    <property type="evidence" value="ECO:0007669"/>
    <property type="project" value="UniProtKB-KW"/>
</dbReference>
<dbReference type="EMBL" id="JASPKY010000523">
    <property type="protein sequence ID" value="KAK9694053.1"/>
    <property type="molecule type" value="Genomic_DNA"/>
</dbReference>
<dbReference type="GO" id="GO:0003690">
    <property type="term" value="F:double-stranded DNA binding"/>
    <property type="evidence" value="ECO:0007669"/>
    <property type="project" value="TreeGrafter"/>
</dbReference>
<keyword evidence="7" id="KW-0234">DNA repair</keyword>
<evidence type="ECO:0000256" key="8">
    <source>
        <dbReference type="ARBA" id="ARBA00023242"/>
    </source>
</evidence>
<dbReference type="PANTHER" id="PTHR12415">
    <property type="entry name" value="TYROSYL-DNA PHOSPHODIESTERASE 1"/>
    <property type="match status" value="1"/>
</dbReference>
<dbReference type="Gene3D" id="3.30.870.10">
    <property type="entry name" value="Endonuclease Chain A"/>
    <property type="match status" value="1"/>
</dbReference>
<dbReference type="AlphaFoldDB" id="A0AAW1IVY9"/>
<reference evidence="11 12" key="1">
    <citation type="journal article" date="2024" name="BMC Genomics">
        <title>De novo assembly and annotation of Popillia japonica's genome with initial clues to its potential as an invasive pest.</title>
        <authorList>
            <person name="Cucini C."/>
            <person name="Boschi S."/>
            <person name="Funari R."/>
            <person name="Cardaioli E."/>
            <person name="Iannotti N."/>
            <person name="Marturano G."/>
            <person name="Paoli F."/>
            <person name="Bruttini M."/>
            <person name="Carapelli A."/>
            <person name="Frati F."/>
            <person name="Nardi F."/>
        </authorList>
    </citation>
    <scope>NUCLEOTIDE SEQUENCE [LARGE SCALE GENOMIC DNA]</scope>
    <source>
        <strain evidence="11">DMR45628</strain>
    </source>
</reference>
<dbReference type="Pfam" id="PF06087">
    <property type="entry name" value="Tyr-DNA_phospho"/>
    <property type="match status" value="1"/>
</dbReference>
<proteinExistence type="inferred from homology"/>
<accession>A0AAW1IVY9</accession>
<keyword evidence="3" id="KW-0540">Nuclease</keyword>
<keyword evidence="4" id="KW-0227">DNA damage</keyword>
<dbReference type="InterPro" id="IPR010347">
    <property type="entry name" value="Tdp1"/>
</dbReference>
<evidence type="ECO:0000256" key="1">
    <source>
        <dbReference type="ARBA" id="ARBA00004123"/>
    </source>
</evidence>
<gene>
    <name evidence="11" type="ORF">QE152_g33785</name>
</gene>
<dbReference type="GO" id="GO:0006281">
    <property type="term" value="P:DNA repair"/>
    <property type="evidence" value="ECO:0007669"/>
    <property type="project" value="UniProtKB-KW"/>
</dbReference>
<dbReference type="GO" id="GO:0005634">
    <property type="term" value="C:nucleus"/>
    <property type="evidence" value="ECO:0007669"/>
    <property type="project" value="UniProtKB-SubCell"/>
</dbReference>
<evidence type="ECO:0000256" key="4">
    <source>
        <dbReference type="ARBA" id="ARBA00022763"/>
    </source>
</evidence>
<sequence length="154" mass="18745">MWKNAFKISNSDHEAENNGLYYYLFDSTHKWFKSHLIRWRAEKTGRTVVLPHIKSYCRVSPDSKRLSWFLLTSACLTNAWGLDSRDNKRYSIRNYELGVLFFPEYFGEEYFAIKEVDENEKRRIFPLMYDVENQGDYDEPWQQEKKVYDPYYFL</sequence>
<evidence type="ECO:0000256" key="6">
    <source>
        <dbReference type="ARBA" id="ARBA00022839"/>
    </source>
</evidence>
<feature type="active site" description="Proton donor/acceptor" evidence="9">
    <location>
        <position position="52"/>
    </location>
</feature>
<evidence type="ECO:0000256" key="9">
    <source>
        <dbReference type="PIRSR" id="PIRSR610347-1"/>
    </source>
</evidence>
<keyword evidence="6" id="KW-0269">Exonuclease</keyword>
<dbReference type="GO" id="GO:0017005">
    <property type="term" value="F:3'-tyrosyl-DNA phosphodiesterase activity"/>
    <property type="evidence" value="ECO:0007669"/>
    <property type="project" value="TreeGrafter"/>
</dbReference>
<evidence type="ECO:0000256" key="5">
    <source>
        <dbReference type="ARBA" id="ARBA00022801"/>
    </source>
</evidence>
<dbReference type="GO" id="GO:0003697">
    <property type="term" value="F:single-stranded DNA binding"/>
    <property type="evidence" value="ECO:0007669"/>
    <property type="project" value="TreeGrafter"/>
</dbReference>
<evidence type="ECO:0000313" key="12">
    <source>
        <dbReference type="Proteomes" id="UP001458880"/>
    </source>
</evidence>
<evidence type="ECO:0000256" key="10">
    <source>
        <dbReference type="PIRSR" id="PIRSR610347-2"/>
    </source>
</evidence>
<dbReference type="PANTHER" id="PTHR12415:SF0">
    <property type="entry name" value="TYROSYL-DNA PHOSPHODIESTERASE 1"/>
    <property type="match status" value="1"/>
</dbReference>
<name>A0AAW1IVY9_POPJA</name>
<feature type="binding site" evidence="10">
    <location>
        <position position="54"/>
    </location>
    <ligand>
        <name>substrate</name>
    </ligand>
</feature>
<comment type="subcellular location">
    <subcellularLocation>
        <location evidence="1">Nucleus</location>
    </subcellularLocation>
</comment>
<evidence type="ECO:0000313" key="11">
    <source>
        <dbReference type="EMBL" id="KAK9694053.1"/>
    </source>
</evidence>
<evidence type="ECO:0000256" key="7">
    <source>
        <dbReference type="ARBA" id="ARBA00023204"/>
    </source>
</evidence>
<keyword evidence="12" id="KW-1185">Reference proteome</keyword>
<keyword evidence="8" id="KW-0539">Nucleus</keyword>
<comment type="similarity">
    <text evidence="2">Belongs to the tyrosyl-DNA phosphodiesterase family.</text>
</comment>
<dbReference type="Proteomes" id="UP001458880">
    <property type="component" value="Unassembled WGS sequence"/>
</dbReference>
<dbReference type="SUPFAM" id="SSF56024">
    <property type="entry name" value="Phospholipase D/nuclease"/>
    <property type="match status" value="1"/>
</dbReference>
<protein>
    <submittedName>
        <fullName evidence="11">Tyrosyl-DNA phosphodiesterase</fullName>
    </submittedName>
</protein>